<keyword evidence="11" id="KW-1185">Reference proteome</keyword>
<evidence type="ECO:0000256" key="6">
    <source>
        <dbReference type="ARBA" id="ARBA00022989"/>
    </source>
</evidence>
<evidence type="ECO:0000256" key="7">
    <source>
        <dbReference type="ARBA" id="ARBA00023136"/>
    </source>
</evidence>
<comment type="caution">
    <text evidence="10">The sequence shown here is derived from an EMBL/GenBank/DDBJ whole genome shotgun (WGS) entry which is preliminary data.</text>
</comment>
<feature type="domain" description="Amino acid transporter transmembrane" evidence="9">
    <location>
        <begin position="57"/>
        <end position="487"/>
    </location>
</feature>
<dbReference type="EMBL" id="JBBXJM010000005">
    <property type="protein sequence ID" value="KAL1406795.1"/>
    <property type="molecule type" value="Genomic_DNA"/>
</dbReference>
<evidence type="ECO:0000256" key="8">
    <source>
        <dbReference type="SAM" id="Phobius"/>
    </source>
</evidence>
<dbReference type="Proteomes" id="UP001565368">
    <property type="component" value="Unassembled WGS sequence"/>
</dbReference>
<evidence type="ECO:0000256" key="2">
    <source>
        <dbReference type="ARBA" id="ARBA00008066"/>
    </source>
</evidence>
<keyword evidence="5" id="KW-0029">Amino-acid transport</keyword>
<evidence type="ECO:0000256" key="4">
    <source>
        <dbReference type="ARBA" id="ARBA00022692"/>
    </source>
</evidence>
<dbReference type="PANTHER" id="PTHR22950">
    <property type="entry name" value="AMINO ACID TRANSPORTER"/>
    <property type="match status" value="1"/>
</dbReference>
<proteinExistence type="inferred from homology"/>
<feature type="transmembrane region" description="Helical" evidence="8">
    <location>
        <begin position="173"/>
        <end position="191"/>
    </location>
</feature>
<feature type="transmembrane region" description="Helical" evidence="8">
    <location>
        <begin position="277"/>
        <end position="298"/>
    </location>
</feature>
<evidence type="ECO:0000256" key="1">
    <source>
        <dbReference type="ARBA" id="ARBA00004141"/>
    </source>
</evidence>
<sequence length="502" mass="54369">MPTEVSFAQGTNADERTPLVKNNANPAVYAPAQEFLDDYSDDSGEEGREVVIWKPGKSGFAATLLNVLGDLIGTGLLAAPIAIAHAGWVLGPLFLLIICFVTLFTLKILIRIIEKDRRLRNFTDVIGYALGGRGERIVGVLFVIEIAAWIIALIVLYADSLEAVWPIYTSDQWKVIGLVVIIPTLFLPLRLLSYSSAVGIFSTASLIAILIFTGITTPHSPGSIREPAHTDLWPAHGWVKLGTVFGLLIAGFGGHGLIPNLIHDMKNPKQADRVCEIAYGIAMLVYFTVAVFGYLMYGTNVSDEVSKDLARTPGVSPWLNQFAVWMVAINPLTKIALGVRPLADMIFGYFNLHKTILVPQGAPTPRYITRPSSPVGSFTDGEDEESSAAYVPDPATSQFVDPGASHFSIAAESRHDQNERFKSIVRPCVRLGLAILFVIGALLVPSFETVMSLLGSAFAVATMIVIPIWAGGSIFGWTWYDWAILIASSIVGTLGTIATFLH</sequence>
<evidence type="ECO:0000313" key="11">
    <source>
        <dbReference type="Proteomes" id="UP001565368"/>
    </source>
</evidence>
<protein>
    <recommendedName>
        <fullName evidence="9">Amino acid transporter transmembrane domain-containing protein</fullName>
    </recommendedName>
</protein>
<dbReference type="RefSeq" id="XP_069206739.1">
    <property type="nucleotide sequence ID" value="XM_069354668.1"/>
</dbReference>
<keyword evidence="4 8" id="KW-0812">Transmembrane</keyword>
<keyword evidence="3" id="KW-0813">Transport</keyword>
<evidence type="ECO:0000256" key="5">
    <source>
        <dbReference type="ARBA" id="ARBA00022970"/>
    </source>
</evidence>
<dbReference type="Gene3D" id="1.20.1740.10">
    <property type="entry name" value="Amino acid/polyamine transporter I"/>
    <property type="match status" value="1"/>
</dbReference>
<keyword evidence="7 8" id="KW-0472">Membrane</keyword>
<feature type="transmembrane region" description="Helical" evidence="8">
    <location>
        <begin position="482"/>
        <end position="501"/>
    </location>
</feature>
<evidence type="ECO:0000313" key="10">
    <source>
        <dbReference type="EMBL" id="KAL1406795.1"/>
    </source>
</evidence>
<evidence type="ECO:0000256" key="3">
    <source>
        <dbReference type="ARBA" id="ARBA00022448"/>
    </source>
</evidence>
<feature type="transmembrane region" description="Helical" evidence="8">
    <location>
        <begin position="424"/>
        <end position="444"/>
    </location>
</feature>
<dbReference type="GeneID" id="95987244"/>
<dbReference type="PANTHER" id="PTHR22950:SF692">
    <property type="entry name" value="TRANSMEMBRANE AMINO ACID TRANSPORTER FAMILY PROTEIN"/>
    <property type="match status" value="1"/>
</dbReference>
<feature type="transmembrane region" description="Helical" evidence="8">
    <location>
        <begin position="137"/>
        <end position="158"/>
    </location>
</feature>
<feature type="transmembrane region" description="Helical" evidence="8">
    <location>
        <begin position="198"/>
        <end position="217"/>
    </location>
</feature>
<reference evidence="10 11" key="1">
    <citation type="submission" date="2023-08" db="EMBL/GenBank/DDBJ databases">
        <title>Annotated Genome Sequence of Vanrija albida AlHP1.</title>
        <authorList>
            <person name="Herzog R."/>
        </authorList>
    </citation>
    <scope>NUCLEOTIDE SEQUENCE [LARGE SCALE GENOMIC DNA]</scope>
    <source>
        <strain evidence="10 11">AlHP1</strain>
    </source>
</reference>
<feature type="transmembrane region" description="Helical" evidence="8">
    <location>
        <begin position="64"/>
        <end position="83"/>
    </location>
</feature>
<feature type="transmembrane region" description="Helical" evidence="8">
    <location>
        <begin position="318"/>
        <end position="337"/>
    </location>
</feature>
<comment type="subcellular location">
    <subcellularLocation>
        <location evidence="1">Membrane</location>
        <topology evidence="1">Multi-pass membrane protein</topology>
    </subcellularLocation>
</comment>
<feature type="transmembrane region" description="Helical" evidence="8">
    <location>
        <begin position="89"/>
        <end position="110"/>
    </location>
</feature>
<evidence type="ECO:0000259" key="9">
    <source>
        <dbReference type="Pfam" id="PF01490"/>
    </source>
</evidence>
<accession>A0ABR3PWI6</accession>
<gene>
    <name evidence="10" type="ORF">Q8F55_006201</name>
</gene>
<keyword evidence="6 8" id="KW-1133">Transmembrane helix</keyword>
<comment type="similarity">
    <text evidence="2">Belongs to the amino acid/polyamine transporter 2 family.</text>
</comment>
<feature type="transmembrane region" description="Helical" evidence="8">
    <location>
        <begin position="237"/>
        <end position="257"/>
    </location>
</feature>
<feature type="transmembrane region" description="Helical" evidence="8">
    <location>
        <begin position="450"/>
        <end position="470"/>
    </location>
</feature>
<dbReference type="InterPro" id="IPR013057">
    <property type="entry name" value="AA_transpt_TM"/>
</dbReference>
<dbReference type="Pfam" id="PF01490">
    <property type="entry name" value="Aa_trans"/>
    <property type="match status" value="1"/>
</dbReference>
<name>A0ABR3PWI6_9TREE</name>
<organism evidence="10 11">
    <name type="scientific">Vanrija albida</name>
    <dbReference type="NCBI Taxonomy" id="181172"/>
    <lineage>
        <taxon>Eukaryota</taxon>
        <taxon>Fungi</taxon>
        <taxon>Dikarya</taxon>
        <taxon>Basidiomycota</taxon>
        <taxon>Agaricomycotina</taxon>
        <taxon>Tremellomycetes</taxon>
        <taxon>Trichosporonales</taxon>
        <taxon>Trichosporonaceae</taxon>
        <taxon>Vanrija</taxon>
    </lineage>
</organism>